<dbReference type="Pfam" id="PF13692">
    <property type="entry name" value="Glyco_trans_1_4"/>
    <property type="match status" value="1"/>
</dbReference>
<keyword evidence="2" id="KW-0808">Transferase</keyword>
<comment type="caution">
    <text evidence="2">The sequence shown here is derived from an EMBL/GenBank/DDBJ whole genome shotgun (WGS) entry which is preliminary data.</text>
</comment>
<dbReference type="Gene3D" id="3.40.50.2000">
    <property type="entry name" value="Glycogen Phosphorylase B"/>
    <property type="match status" value="2"/>
</dbReference>
<dbReference type="InterPro" id="IPR028098">
    <property type="entry name" value="Glyco_trans_4-like_N"/>
</dbReference>
<dbReference type="PANTHER" id="PTHR45947:SF14">
    <property type="entry name" value="SLL1723 PROTEIN"/>
    <property type="match status" value="1"/>
</dbReference>
<gene>
    <name evidence="2" type="ORF">NIES2119_12300</name>
</gene>
<accession>A0A1U7IL14</accession>
<dbReference type="RefSeq" id="WP_073593758.1">
    <property type="nucleotide sequence ID" value="NZ_MRCE01000010.1"/>
</dbReference>
<dbReference type="InterPro" id="IPR050194">
    <property type="entry name" value="Glycosyltransferase_grp1"/>
</dbReference>
<evidence type="ECO:0000259" key="1">
    <source>
        <dbReference type="Pfam" id="PF13439"/>
    </source>
</evidence>
<feature type="domain" description="Glycosyltransferase subfamily 4-like N-terminal" evidence="1">
    <location>
        <begin position="67"/>
        <end position="180"/>
    </location>
</feature>
<evidence type="ECO:0000313" key="2">
    <source>
        <dbReference type="EMBL" id="OKH37917.1"/>
    </source>
</evidence>
<dbReference type="SUPFAM" id="SSF53756">
    <property type="entry name" value="UDP-Glycosyltransferase/glycogen phosphorylase"/>
    <property type="match status" value="1"/>
</dbReference>
<dbReference type="PANTHER" id="PTHR45947">
    <property type="entry name" value="SULFOQUINOVOSYL TRANSFERASE SQD2"/>
    <property type="match status" value="1"/>
</dbReference>
<reference evidence="2 3" key="1">
    <citation type="submission" date="2016-11" db="EMBL/GenBank/DDBJ databases">
        <title>Draft Genome Sequences of Nine Cyanobacterial Strains from Diverse Habitats.</title>
        <authorList>
            <person name="Zhu T."/>
            <person name="Hou S."/>
            <person name="Lu X."/>
            <person name="Hess W.R."/>
        </authorList>
    </citation>
    <scope>NUCLEOTIDE SEQUENCE [LARGE SCALE GENOMIC DNA]</scope>
    <source>
        <strain evidence="2 3">IAM M-71</strain>
    </source>
</reference>
<name>A0A1U7IL14_9CYAN</name>
<dbReference type="OrthoDB" id="73743at2"/>
<dbReference type="Pfam" id="PF13439">
    <property type="entry name" value="Glyco_transf_4"/>
    <property type="match status" value="1"/>
</dbReference>
<dbReference type="Proteomes" id="UP000185860">
    <property type="component" value="Unassembled WGS sequence"/>
</dbReference>
<dbReference type="STRING" id="454136.NIES2119_12300"/>
<proteinExistence type="predicted"/>
<protein>
    <submittedName>
        <fullName evidence="2">Glycosyl transferase</fullName>
    </submittedName>
</protein>
<evidence type="ECO:0000313" key="3">
    <source>
        <dbReference type="Proteomes" id="UP000185860"/>
    </source>
</evidence>
<sequence>MKVIIFNSLLLPPSQTFIRDPAEKLEKFKAYYVGSRHVPGLDLPPDRTLVVNQGNCIGKFEEQVFKISGFAPRLYRQVRQLNPVLIHAQFGLSGTLILPWARSLGIPLLVHYRGADATITEETSRYTSLNHWTYFQRKEALKKQARLFITVSKFIKNKLLEQGFPSEKIIPHYHGVDLEKFHPDIDLPREPVILFVGRLTEKKGCEYLIQAMAKVQSQLPEAELVLIGDGPLKPSMETLAAKLLRRYQFLGVQPPQMVKNWMNRASVLATPSVTATDGDSEGLPNVVLEAQAMALPVVSTIHAGIPEAVIHGKTGFLTQERDVEGLATYIQRLLQEKELWQSFSMQGRDHVEANFDRTKQTRVLESIYEAVLQGDF</sequence>
<organism evidence="2 3">
    <name type="scientific">[Phormidium ambiguum] IAM M-71</name>
    <dbReference type="NCBI Taxonomy" id="454136"/>
    <lineage>
        <taxon>Bacteria</taxon>
        <taxon>Bacillati</taxon>
        <taxon>Cyanobacteriota</taxon>
        <taxon>Cyanophyceae</taxon>
        <taxon>Oscillatoriophycideae</taxon>
        <taxon>Aerosakkonematales</taxon>
        <taxon>Aerosakkonemataceae</taxon>
        <taxon>Floridanema</taxon>
    </lineage>
</organism>
<dbReference type="GO" id="GO:0016757">
    <property type="term" value="F:glycosyltransferase activity"/>
    <property type="evidence" value="ECO:0007669"/>
    <property type="project" value="TreeGrafter"/>
</dbReference>
<dbReference type="EMBL" id="MRCE01000010">
    <property type="protein sequence ID" value="OKH37917.1"/>
    <property type="molecule type" value="Genomic_DNA"/>
</dbReference>
<dbReference type="AlphaFoldDB" id="A0A1U7IL14"/>